<dbReference type="AlphaFoldDB" id="A0AAX2QSR3"/>
<dbReference type="PANTHER" id="PTHR43701:SF2">
    <property type="entry name" value="MEMBRANE TRANSPORTER PROTEIN YJNA-RELATED"/>
    <property type="match status" value="1"/>
</dbReference>
<name>A0AAX2QSR3_9HYPH</name>
<dbReference type="PANTHER" id="PTHR43701">
    <property type="entry name" value="MEMBRANE TRANSPORTER PROTEIN MJ0441-RELATED"/>
    <property type="match status" value="1"/>
</dbReference>
<accession>A0AAX2QSR3</accession>
<comment type="similarity">
    <text evidence="5">Belongs to the 4-toluene sulfonate uptake permease (TSUP) (TC 2.A.102) family.</text>
</comment>
<keyword evidence="4 5" id="KW-0472">Membrane</keyword>
<proteinExistence type="inferred from homology"/>
<evidence type="ECO:0000256" key="3">
    <source>
        <dbReference type="ARBA" id="ARBA00022989"/>
    </source>
</evidence>
<keyword evidence="2 5" id="KW-0812">Transmembrane</keyword>
<protein>
    <recommendedName>
        <fullName evidence="5">Probable membrane transporter protein</fullName>
    </recommendedName>
</protein>
<evidence type="ECO:0000256" key="2">
    <source>
        <dbReference type="ARBA" id="ARBA00022692"/>
    </source>
</evidence>
<feature type="transmembrane region" description="Helical" evidence="5">
    <location>
        <begin position="175"/>
        <end position="208"/>
    </location>
</feature>
<gene>
    <name evidence="6" type="ORF">EV131_101431</name>
</gene>
<comment type="caution">
    <text evidence="6">The sequence shown here is derived from an EMBL/GenBank/DDBJ whole genome shotgun (WGS) entry which is preliminary data.</text>
</comment>
<feature type="transmembrane region" description="Helical" evidence="5">
    <location>
        <begin position="244"/>
        <end position="264"/>
    </location>
</feature>
<evidence type="ECO:0000313" key="7">
    <source>
        <dbReference type="Proteomes" id="UP000295021"/>
    </source>
</evidence>
<feature type="transmembrane region" description="Helical" evidence="5">
    <location>
        <begin position="101"/>
        <end position="121"/>
    </location>
</feature>
<dbReference type="EMBL" id="SMBI01000001">
    <property type="protein sequence ID" value="TCU29944.1"/>
    <property type="molecule type" value="Genomic_DNA"/>
</dbReference>
<sequence>MGQRAGQERSASFHLPEWSWPRAVGGACLTFEPLYSLSGLFVGALVGITGVGGGSLMTPLLVLLFGVHPATAVGTDLLYAAITKTAGTAVHGMHGRVNWKIVGSLAAGSLPAALLMLWLLAGVDRKSIGVTNTITTALGWLLVMTAIMLVFRGPILELARRAIGDRTPPKPTTILALTVILGFVLGILVTLTSVGAGALGVTILLVLYPRLDVREIVGSDIVHAVPLTLIGGTGYWLIGEIDWPMLLALLIGSIPGIIIGSLLAPKLHERTIRIVLAATLAVVALKLLTG</sequence>
<keyword evidence="5" id="KW-1003">Cell membrane</keyword>
<evidence type="ECO:0000256" key="5">
    <source>
        <dbReference type="RuleBase" id="RU363041"/>
    </source>
</evidence>
<dbReference type="Proteomes" id="UP000295021">
    <property type="component" value="Unassembled WGS sequence"/>
</dbReference>
<evidence type="ECO:0000256" key="1">
    <source>
        <dbReference type="ARBA" id="ARBA00004141"/>
    </source>
</evidence>
<organism evidence="6 7">
    <name type="scientific">Rhizobium laguerreae</name>
    <dbReference type="NCBI Taxonomy" id="1076926"/>
    <lineage>
        <taxon>Bacteria</taxon>
        <taxon>Pseudomonadati</taxon>
        <taxon>Pseudomonadota</taxon>
        <taxon>Alphaproteobacteria</taxon>
        <taxon>Hyphomicrobiales</taxon>
        <taxon>Rhizobiaceae</taxon>
        <taxon>Rhizobium/Agrobacterium group</taxon>
        <taxon>Rhizobium</taxon>
    </lineage>
</organism>
<dbReference type="InterPro" id="IPR051598">
    <property type="entry name" value="TSUP/Inactive_protease-like"/>
</dbReference>
<feature type="transmembrane region" description="Helical" evidence="5">
    <location>
        <begin position="133"/>
        <end position="155"/>
    </location>
</feature>
<keyword evidence="3 5" id="KW-1133">Transmembrane helix</keyword>
<evidence type="ECO:0000313" key="6">
    <source>
        <dbReference type="EMBL" id="TCU29944.1"/>
    </source>
</evidence>
<dbReference type="GO" id="GO:0005886">
    <property type="term" value="C:plasma membrane"/>
    <property type="evidence" value="ECO:0007669"/>
    <property type="project" value="UniProtKB-SubCell"/>
</dbReference>
<reference evidence="6 7" key="1">
    <citation type="submission" date="2019-03" db="EMBL/GenBank/DDBJ databases">
        <title>Genomic Encyclopedia of Type Strains, Phase IV (KMG-V): Genome sequencing to study the core and pangenomes of soil and plant-associated prokaryotes.</title>
        <authorList>
            <person name="Whitman W."/>
        </authorList>
    </citation>
    <scope>NUCLEOTIDE SEQUENCE [LARGE SCALE GENOMIC DNA]</scope>
    <source>
        <strain evidence="6 7">FB403</strain>
    </source>
</reference>
<feature type="transmembrane region" description="Helical" evidence="5">
    <location>
        <begin position="220"/>
        <end position="238"/>
    </location>
</feature>
<comment type="subcellular location">
    <subcellularLocation>
        <location evidence="5">Cell membrane</location>
        <topology evidence="5">Multi-pass membrane protein</topology>
    </subcellularLocation>
    <subcellularLocation>
        <location evidence="1">Membrane</location>
        <topology evidence="1">Multi-pass membrane protein</topology>
    </subcellularLocation>
</comment>
<feature type="transmembrane region" description="Helical" evidence="5">
    <location>
        <begin position="34"/>
        <end position="53"/>
    </location>
</feature>
<dbReference type="InterPro" id="IPR002781">
    <property type="entry name" value="TM_pro_TauE-like"/>
</dbReference>
<feature type="transmembrane region" description="Helical" evidence="5">
    <location>
        <begin position="271"/>
        <end position="289"/>
    </location>
</feature>
<evidence type="ECO:0000256" key="4">
    <source>
        <dbReference type="ARBA" id="ARBA00023136"/>
    </source>
</evidence>
<dbReference type="Pfam" id="PF01925">
    <property type="entry name" value="TauE"/>
    <property type="match status" value="1"/>
</dbReference>